<proteinExistence type="predicted"/>
<dbReference type="Ensembl" id="ENSPLAT00000026866.1">
    <property type="protein sequence ID" value="ENSPLAP00000030708.1"/>
    <property type="gene ID" value="ENSPLAG00000022036.1"/>
</dbReference>
<dbReference type="Proteomes" id="UP000261500">
    <property type="component" value="Unplaced"/>
</dbReference>
<evidence type="ECO:0000313" key="2">
    <source>
        <dbReference type="Ensembl" id="ENSPLAP00000030708.1"/>
    </source>
</evidence>
<dbReference type="InterPro" id="IPR013783">
    <property type="entry name" value="Ig-like_fold"/>
</dbReference>
<dbReference type="SMART" id="SM00408">
    <property type="entry name" value="IGc2"/>
    <property type="match status" value="1"/>
</dbReference>
<protein>
    <recommendedName>
        <fullName evidence="1">Ig-like domain-containing protein</fullName>
    </recommendedName>
</protein>
<dbReference type="PROSITE" id="PS50835">
    <property type="entry name" value="IG_LIKE"/>
    <property type="match status" value="1"/>
</dbReference>
<accession>A0A3B3W024</accession>
<dbReference type="GO" id="GO:0098632">
    <property type="term" value="F:cell-cell adhesion mediator activity"/>
    <property type="evidence" value="ECO:0007669"/>
    <property type="project" value="TreeGrafter"/>
</dbReference>
<reference evidence="2" key="1">
    <citation type="submission" date="2025-08" db="UniProtKB">
        <authorList>
            <consortium name="Ensembl"/>
        </authorList>
    </citation>
    <scope>IDENTIFICATION</scope>
</reference>
<name>A0A3B3W024_9TELE</name>
<dbReference type="InterPro" id="IPR036179">
    <property type="entry name" value="Ig-like_dom_sf"/>
</dbReference>
<keyword evidence="3" id="KW-1185">Reference proteome</keyword>
<dbReference type="Pfam" id="PF07679">
    <property type="entry name" value="I-set"/>
    <property type="match status" value="1"/>
</dbReference>
<dbReference type="InterPro" id="IPR013098">
    <property type="entry name" value="Ig_I-set"/>
</dbReference>
<organism evidence="2 3">
    <name type="scientific">Poecilia latipinna</name>
    <name type="common">sailfin molly</name>
    <dbReference type="NCBI Taxonomy" id="48699"/>
    <lineage>
        <taxon>Eukaryota</taxon>
        <taxon>Metazoa</taxon>
        <taxon>Chordata</taxon>
        <taxon>Craniata</taxon>
        <taxon>Vertebrata</taxon>
        <taxon>Euteleostomi</taxon>
        <taxon>Actinopterygii</taxon>
        <taxon>Neopterygii</taxon>
        <taxon>Teleostei</taxon>
        <taxon>Neoteleostei</taxon>
        <taxon>Acanthomorphata</taxon>
        <taxon>Ovalentaria</taxon>
        <taxon>Atherinomorphae</taxon>
        <taxon>Cyprinodontiformes</taxon>
        <taxon>Poeciliidae</taxon>
        <taxon>Poeciliinae</taxon>
        <taxon>Poecilia</taxon>
    </lineage>
</organism>
<dbReference type="GO" id="GO:0007411">
    <property type="term" value="P:axon guidance"/>
    <property type="evidence" value="ECO:0007669"/>
    <property type="project" value="TreeGrafter"/>
</dbReference>
<dbReference type="InterPro" id="IPR003598">
    <property type="entry name" value="Ig_sub2"/>
</dbReference>
<evidence type="ECO:0000259" key="1">
    <source>
        <dbReference type="PROSITE" id="PS50835"/>
    </source>
</evidence>
<reference evidence="2" key="2">
    <citation type="submission" date="2025-09" db="UniProtKB">
        <authorList>
            <consortium name="Ensembl"/>
        </authorList>
    </citation>
    <scope>IDENTIFICATION</scope>
</reference>
<dbReference type="GO" id="GO:0005886">
    <property type="term" value="C:plasma membrane"/>
    <property type="evidence" value="ECO:0007669"/>
    <property type="project" value="TreeGrafter"/>
</dbReference>
<dbReference type="SUPFAM" id="SSF48726">
    <property type="entry name" value="Immunoglobulin"/>
    <property type="match status" value="1"/>
</dbReference>
<dbReference type="GO" id="GO:0007156">
    <property type="term" value="P:homophilic cell adhesion via plasma membrane adhesion molecules"/>
    <property type="evidence" value="ECO:0007669"/>
    <property type="project" value="TreeGrafter"/>
</dbReference>
<dbReference type="GO" id="GO:0030424">
    <property type="term" value="C:axon"/>
    <property type="evidence" value="ECO:0007669"/>
    <property type="project" value="TreeGrafter"/>
</dbReference>
<dbReference type="InterPro" id="IPR007110">
    <property type="entry name" value="Ig-like_dom"/>
</dbReference>
<sequence>MDSIQVDCQASGLPHPAVRWTLPNGNTVKSELFQEDSRGQRRQRTVFHNGTLLIPAVGEGDEGEYICYAENQAGRDTMKVCNTMYSGIFVYKMLNPLDEVIVNFAQSQTLSIILYDKKICTKAAFICFIKLLYICIPRYHAHKHGYFARHKYSLQLLLYELKEQQSSELFARHSFH</sequence>
<dbReference type="AlphaFoldDB" id="A0A3B3W024"/>
<evidence type="ECO:0000313" key="3">
    <source>
        <dbReference type="Proteomes" id="UP000261500"/>
    </source>
</evidence>
<dbReference type="Gene3D" id="2.60.40.10">
    <property type="entry name" value="Immunoglobulins"/>
    <property type="match status" value="1"/>
</dbReference>
<dbReference type="STRING" id="48699.ENSPLAP00000030708"/>
<dbReference type="GeneTree" id="ENSGT00940000159942"/>
<feature type="domain" description="Ig-like" evidence="1">
    <location>
        <begin position="1"/>
        <end position="81"/>
    </location>
</feature>
<dbReference type="GO" id="GO:0070593">
    <property type="term" value="P:dendrite self-avoidance"/>
    <property type="evidence" value="ECO:0007669"/>
    <property type="project" value="TreeGrafter"/>
</dbReference>